<evidence type="ECO:0000256" key="5">
    <source>
        <dbReference type="PROSITE-ProRule" id="PRU01251"/>
    </source>
</evidence>
<dbReference type="GO" id="GO:0005737">
    <property type="term" value="C:cytoplasm"/>
    <property type="evidence" value="ECO:0007669"/>
    <property type="project" value="TreeGrafter"/>
</dbReference>
<dbReference type="InterPro" id="IPR018368">
    <property type="entry name" value="ClpA/B_CS1"/>
</dbReference>
<dbReference type="InterPro" id="IPR028299">
    <property type="entry name" value="ClpA/B_CS2"/>
</dbReference>
<evidence type="ECO:0000256" key="6">
    <source>
        <dbReference type="RuleBase" id="RU004432"/>
    </source>
</evidence>
<dbReference type="CDD" id="cd00009">
    <property type="entry name" value="AAA"/>
    <property type="match status" value="1"/>
</dbReference>
<dbReference type="InterPro" id="IPR001270">
    <property type="entry name" value="ClpA/B"/>
</dbReference>
<dbReference type="GO" id="GO:0005524">
    <property type="term" value="F:ATP binding"/>
    <property type="evidence" value="ECO:0007669"/>
    <property type="project" value="UniProtKB-KW"/>
</dbReference>
<dbReference type="GO" id="GO:0016887">
    <property type="term" value="F:ATP hydrolysis activity"/>
    <property type="evidence" value="ECO:0007669"/>
    <property type="project" value="InterPro"/>
</dbReference>
<dbReference type="InterPro" id="IPR003959">
    <property type="entry name" value="ATPase_AAA_core"/>
</dbReference>
<evidence type="ECO:0000259" key="9">
    <source>
        <dbReference type="PROSITE" id="PS50151"/>
    </source>
</evidence>
<feature type="coiled-coil region" evidence="7">
    <location>
        <begin position="438"/>
        <end position="484"/>
    </location>
</feature>
<dbReference type="Pfam" id="PF07724">
    <property type="entry name" value="AAA_2"/>
    <property type="match status" value="1"/>
</dbReference>
<dbReference type="Proteomes" id="UP000712007">
    <property type="component" value="Unassembled WGS sequence"/>
</dbReference>
<dbReference type="InterPro" id="IPR027417">
    <property type="entry name" value="P-loop_NTPase"/>
</dbReference>
<protein>
    <submittedName>
        <fullName evidence="11">ATP-dependent Clp protease ATP-binding subunit</fullName>
    </submittedName>
</protein>
<dbReference type="Pfam" id="PF00004">
    <property type="entry name" value="AAA"/>
    <property type="match status" value="1"/>
</dbReference>
<comment type="caution">
    <text evidence="11">The sequence shown here is derived from an EMBL/GenBank/DDBJ whole genome shotgun (WGS) entry which is preliminary data.</text>
</comment>
<sequence length="645" mass="72046">MENQFSEHLNDVLVFSKGECERLGNSAILPEHLLLGVLRIPECSAMTLLSRCNIEAGTLKAMLEENLRKSYNGVGASAVGDIKADKMSDLILMMSRLESRALSSEKANTSHLLLAILKQGKNGAAEILTGKMSLSYDRILNMLKEKSDTRMSVYDDDDDVEDEKPNTGMGSTYRSQERKQSESGTPALNSFARDITQDAIDNKLDPMVGREAELERMIQILSRRKKNNPVLIGEPGVGKSAIVEGLAMRIAQKKVSRLLYDKRIMSLDLASMLAGTKYRGQFEERLKAVMTELEKNPDIILFIDEIHTLVGAGAAAGSLDAANMLKPALSRGKFQCIGATTLNEYRQSIEKDGALERRFQKIIVEPTSAGETLQILRNIKGRYEDHHQVKYTDEALEACISLTQRYITDRFFPDKAIDALDEAGARTHVNNLKVPDEVETLENRMAHFEELKRDAATRQDFELAAQYRDEVNKCHREIEALKKEWLDVRPEDRAEVGVDEMTQTISLMSGVPLQRLAESENERLMRMGDALKGQVIGQDEAVGKVVRAVRRSRVGLKDPNRPIGSFMFLGPTGVGKTLLAKKLAEYMFGSADALIRIDMSEFMEKFSVSRLVGAPPGYVGYEQGGQLTEKVRRKPYSIVLFDEIE</sequence>
<dbReference type="PROSITE" id="PS00871">
    <property type="entry name" value="CLPAB_2"/>
    <property type="match status" value="1"/>
</dbReference>
<evidence type="ECO:0000256" key="4">
    <source>
        <dbReference type="ARBA" id="ARBA00023186"/>
    </source>
</evidence>
<dbReference type="Gene3D" id="3.40.50.300">
    <property type="entry name" value="P-loop containing nucleotide triphosphate hydrolases"/>
    <property type="match status" value="2"/>
</dbReference>
<dbReference type="InterPro" id="IPR001943">
    <property type="entry name" value="UVR_dom"/>
</dbReference>
<dbReference type="Gene3D" id="4.10.860.10">
    <property type="entry name" value="UVR domain"/>
    <property type="match status" value="1"/>
</dbReference>
<dbReference type="PANTHER" id="PTHR11638">
    <property type="entry name" value="ATP-DEPENDENT CLP PROTEASE"/>
    <property type="match status" value="1"/>
</dbReference>
<evidence type="ECO:0000313" key="12">
    <source>
        <dbReference type="Proteomes" id="UP000712007"/>
    </source>
</evidence>
<dbReference type="InterPro" id="IPR003593">
    <property type="entry name" value="AAA+_ATPase"/>
</dbReference>
<dbReference type="SMART" id="SM00382">
    <property type="entry name" value="AAA"/>
    <property type="match status" value="1"/>
</dbReference>
<dbReference type="GO" id="GO:0008233">
    <property type="term" value="F:peptidase activity"/>
    <property type="evidence" value="ECO:0007669"/>
    <property type="project" value="UniProtKB-KW"/>
</dbReference>
<dbReference type="Gene3D" id="1.10.8.60">
    <property type="match status" value="1"/>
</dbReference>
<name>A0A940DML1_9BACT</name>
<feature type="domain" description="UVR" evidence="9">
    <location>
        <begin position="442"/>
        <end position="477"/>
    </location>
</feature>
<keyword evidence="1 5" id="KW-0677">Repeat</keyword>
<dbReference type="GO" id="GO:0006508">
    <property type="term" value="P:proteolysis"/>
    <property type="evidence" value="ECO:0007669"/>
    <property type="project" value="UniProtKB-KW"/>
</dbReference>
<keyword evidence="11" id="KW-0645">Protease</keyword>
<feature type="domain" description="Clp R" evidence="10">
    <location>
        <begin position="1"/>
        <end position="152"/>
    </location>
</feature>
<dbReference type="PROSITE" id="PS50151">
    <property type="entry name" value="UVR"/>
    <property type="match status" value="1"/>
</dbReference>
<dbReference type="CDD" id="cd19499">
    <property type="entry name" value="RecA-like_ClpB_Hsp104-like"/>
    <property type="match status" value="1"/>
</dbReference>
<gene>
    <name evidence="11" type="ORF">IAC51_05300</name>
</gene>
<dbReference type="GO" id="GO:0034605">
    <property type="term" value="P:cellular response to heat"/>
    <property type="evidence" value="ECO:0007669"/>
    <property type="project" value="TreeGrafter"/>
</dbReference>
<dbReference type="InterPro" id="IPR036628">
    <property type="entry name" value="Clp_N_dom_sf"/>
</dbReference>
<feature type="non-terminal residue" evidence="11">
    <location>
        <position position="645"/>
    </location>
</feature>
<evidence type="ECO:0000256" key="8">
    <source>
        <dbReference type="SAM" id="MobiDB-lite"/>
    </source>
</evidence>
<dbReference type="EMBL" id="JADIMV010000089">
    <property type="protein sequence ID" value="MBO8440049.1"/>
    <property type="molecule type" value="Genomic_DNA"/>
</dbReference>
<dbReference type="PROSITE" id="PS00870">
    <property type="entry name" value="CLPAB_1"/>
    <property type="match status" value="1"/>
</dbReference>
<dbReference type="Pfam" id="PF17871">
    <property type="entry name" value="AAA_lid_9"/>
    <property type="match status" value="1"/>
</dbReference>
<reference evidence="11" key="1">
    <citation type="submission" date="2020-10" db="EMBL/GenBank/DDBJ databases">
        <authorList>
            <person name="Gilroy R."/>
        </authorList>
    </citation>
    <scope>NUCLEOTIDE SEQUENCE</scope>
    <source>
        <strain evidence="11">3924</strain>
    </source>
</reference>
<organism evidence="11 12">
    <name type="scientific">Candidatus Aphodosoma intestinipullorum</name>
    <dbReference type="NCBI Taxonomy" id="2840674"/>
    <lineage>
        <taxon>Bacteria</taxon>
        <taxon>Pseudomonadati</taxon>
        <taxon>Bacteroidota</taxon>
        <taxon>Bacteroidia</taxon>
        <taxon>Bacteroidales</taxon>
        <taxon>Candidatus Aphodosoma</taxon>
    </lineage>
</organism>
<dbReference type="InterPro" id="IPR050130">
    <property type="entry name" value="ClpA_ClpB"/>
</dbReference>
<accession>A0A940DML1</accession>
<dbReference type="Pfam" id="PF02861">
    <property type="entry name" value="Clp_N"/>
    <property type="match status" value="1"/>
</dbReference>
<evidence type="ECO:0000256" key="2">
    <source>
        <dbReference type="ARBA" id="ARBA00022741"/>
    </source>
</evidence>
<dbReference type="SUPFAM" id="SSF81923">
    <property type="entry name" value="Double Clp-N motif"/>
    <property type="match status" value="1"/>
</dbReference>
<dbReference type="AlphaFoldDB" id="A0A940DML1"/>
<evidence type="ECO:0000256" key="3">
    <source>
        <dbReference type="ARBA" id="ARBA00022840"/>
    </source>
</evidence>
<keyword evidence="11" id="KW-0378">Hydrolase</keyword>
<dbReference type="SUPFAM" id="SSF52540">
    <property type="entry name" value="P-loop containing nucleoside triphosphate hydrolases"/>
    <property type="match status" value="2"/>
</dbReference>
<keyword evidence="3 6" id="KW-0067">ATP-binding</keyword>
<dbReference type="FunFam" id="3.40.50.300:FF:000010">
    <property type="entry name" value="Chaperone clpB 1, putative"/>
    <property type="match status" value="1"/>
</dbReference>
<dbReference type="InterPro" id="IPR041546">
    <property type="entry name" value="ClpA/ClpB_AAA_lid"/>
</dbReference>
<evidence type="ECO:0000313" key="11">
    <source>
        <dbReference type="EMBL" id="MBO8440049.1"/>
    </source>
</evidence>
<reference evidence="11" key="2">
    <citation type="journal article" date="2021" name="PeerJ">
        <title>Extensive microbial diversity within the chicken gut microbiome revealed by metagenomics and culture.</title>
        <authorList>
            <person name="Gilroy R."/>
            <person name="Ravi A."/>
            <person name="Getino M."/>
            <person name="Pursley I."/>
            <person name="Horton D.L."/>
            <person name="Alikhan N.F."/>
            <person name="Baker D."/>
            <person name="Gharbi K."/>
            <person name="Hall N."/>
            <person name="Watson M."/>
            <person name="Adriaenssens E.M."/>
            <person name="Foster-Nyarko E."/>
            <person name="Jarju S."/>
            <person name="Secka A."/>
            <person name="Antonio M."/>
            <person name="Oren A."/>
            <person name="Chaudhuri R.R."/>
            <person name="La Ragione R."/>
            <person name="Hildebrand F."/>
            <person name="Pallen M.J."/>
        </authorList>
    </citation>
    <scope>NUCLEOTIDE SEQUENCE</scope>
    <source>
        <strain evidence="11">3924</strain>
    </source>
</reference>
<dbReference type="Gene3D" id="1.10.1780.10">
    <property type="entry name" value="Clp, N-terminal domain"/>
    <property type="match status" value="1"/>
</dbReference>
<keyword evidence="4 6" id="KW-0143">Chaperone</keyword>
<evidence type="ECO:0000259" key="10">
    <source>
        <dbReference type="PROSITE" id="PS51903"/>
    </source>
</evidence>
<keyword evidence="2 6" id="KW-0547">Nucleotide-binding</keyword>
<dbReference type="PROSITE" id="PS51903">
    <property type="entry name" value="CLP_R"/>
    <property type="match status" value="1"/>
</dbReference>
<comment type="similarity">
    <text evidence="6">Belongs to the ClpA/ClpB family.</text>
</comment>
<dbReference type="PANTHER" id="PTHR11638:SF18">
    <property type="entry name" value="HEAT SHOCK PROTEIN 104"/>
    <property type="match status" value="1"/>
</dbReference>
<keyword evidence="7" id="KW-0175">Coiled coil</keyword>
<evidence type="ECO:0000256" key="1">
    <source>
        <dbReference type="ARBA" id="ARBA00022737"/>
    </source>
</evidence>
<feature type="region of interest" description="Disordered" evidence="8">
    <location>
        <begin position="150"/>
        <end position="186"/>
    </location>
</feature>
<proteinExistence type="inferred from homology"/>
<dbReference type="PRINTS" id="PR00300">
    <property type="entry name" value="CLPPROTEASEA"/>
</dbReference>
<dbReference type="InterPro" id="IPR004176">
    <property type="entry name" value="Clp_R_N"/>
</dbReference>
<evidence type="ECO:0000256" key="7">
    <source>
        <dbReference type="SAM" id="Coils"/>
    </source>
</evidence>